<reference evidence="1" key="1">
    <citation type="submission" date="2023-07" db="EMBL/GenBank/DDBJ databases">
        <title>draft genome sequence of fig (Ficus carica).</title>
        <authorList>
            <person name="Takahashi T."/>
            <person name="Nishimura K."/>
        </authorList>
    </citation>
    <scope>NUCLEOTIDE SEQUENCE</scope>
</reference>
<organism evidence="1 2">
    <name type="scientific">Ficus carica</name>
    <name type="common">Common fig</name>
    <dbReference type="NCBI Taxonomy" id="3494"/>
    <lineage>
        <taxon>Eukaryota</taxon>
        <taxon>Viridiplantae</taxon>
        <taxon>Streptophyta</taxon>
        <taxon>Embryophyta</taxon>
        <taxon>Tracheophyta</taxon>
        <taxon>Spermatophyta</taxon>
        <taxon>Magnoliopsida</taxon>
        <taxon>eudicotyledons</taxon>
        <taxon>Gunneridae</taxon>
        <taxon>Pentapetalae</taxon>
        <taxon>rosids</taxon>
        <taxon>fabids</taxon>
        <taxon>Rosales</taxon>
        <taxon>Moraceae</taxon>
        <taxon>Ficeae</taxon>
        <taxon>Ficus</taxon>
    </lineage>
</organism>
<protein>
    <submittedName>
        <fullName evidence="1">Uncharacterized protein</fullName>
    </submittedName>
</protein>
<proteinExistence type="predicted"/>
<comment type="caution">
    <text evidence="1">The sequence shown here is derived from an EMBL/GenBank/DDBJ whole genome shotgun (WGS) entry which is preliminary data.</text>
</comment>
<evidence type="ECO:0000313" key="2">
    <source>
        <dbReference type="Proteomes" id="UP001187192"/>
    </source>
</evidence>
<dbReference type="AlphaFoldDB" id="A0AA87ZYN5"/>
<evidence type="ECO:0000313" key="1">
    <source>
        <dbReference type="EMBL" id="GMN41505.1"/>
    </source>
</evidence>
<dbReference type="EMBL" id="BTGU01000013">
    <property type="protein sequence ID" value="GMN41505.1"/>
    <property type="molecule type" value="Genomic_DNA"/>
</dbReference>
<accession>A0AA87ZYN5</accession>
<sequence>MMALLHGLRADHHQGPWYWSGQYFPDHNWTTLACAVGLVLSLPCCPILADKQYRGTTQHTHHPAPPDT</sequence>
<dbReference type="Proteomes" id="UP001187192">
    <property type="component" value="Unassembled WGS sequence"/>
</dbReference>
<keyword evidence="2" id="KW-1185">Reference proteome</keyword>
<gene>
    <name evidence="1" type="ORF">TIFTF001_010724</name>
</gene>
<name>A0AA87ZYN5_FICCA</name>